<keyword evidence="2 6" id="KW-0812">Transmembrane</keyword>
<evidence type="ECO:0000256" key="5">
    <source>
        <dbReference type="SAM" id="MobiDB-lite"/>
    </source>
</evidence>
<sequence length="342" mass="38415">MATEPVKLTPTTGMITRKSPTLAEPISDDERSSDNSEMLPNANSSSPAMAWAGAAVWPLILSLPLTLSSPLSPTSYANLFPQSWYSYNPSTDSPKPLGLTLGILAVAVGQVFVLLFFGMYRSGILTNRSEPASIQRAGARPYDFSEGMATHLSQPEGFVLLVAYLSVTWMYDLMPKSYYSFEGTIQWPELAACLVLQDGVQYVMHRLEHVVSAELYKRSHKPHHRFTNPRLFDAFNGSLPDTIIMILIPLYITANVIRTCNVWTYMAFGSTYANWLTLIHSEYALPWDGIFRMLGMGTPGDHHVHHKFFKYNYGHLFMWFDMLAGTYRSPETFAPKIFNLGT</sequence>
<feature type="transmembrane region" description="Helical" evidence="6">
    <location>
        <begin position="97"/>
        <end position="120"/>
    </location>
</feature>
<protein>
    <recommendedName>
        <fullName evidence="7">Fatty acid hydroxylase domain-containing protein</fullName>
    </recommendedName>
</protein>
<evidence type="ECO:0000259" key="7">
    <source>
        <dbReference type="Pfam" id="PF04116"/>
    </source>
</evidence>
<evidence type="ECO:0000256" key="6">
    <source>
        <dbReference type="SAM" id="Phobius"/>
    </source>
</evidence>
<dbReference type="Pfam" id="PF04116">
    <property type="entry name" value="FA_hydroxylase"/>
    <property type="match status" value="1"/>
</dbReference>
<evidence type="ECO:0000256" key="4">
    <source>
        <dbReference type="ARBA" id="ARBA00023136"/>
    </source>
</evidence>
<evidence type="ECO:0000256" key="2">
    <source>
        <dbReference type="ARBA" id="ARBA00022692"/>
    </source>
</evidence>
<dbReference type="InterPro" id="IPR050307">
    <property type="entry name" value="Sterol_Desaturase_Related"/>
</dbReference>
<dbReference type="GO" id="GO:0016020">
    <property type="term" value="C:membrane"/>
    <property type="evidence" value="ECO:0007669"/>
    <property type="project" value="UniProtKB-SubCell"/>
</dbReference>
<dbReference type="GO" id="GO:0016491">
    <property type="term" value="F:oxidoreductase activity"/>
    <property type="evidence" value="ECO:0007669"/>
    <property type="project" value="InterPro"/>
</dbReference>
<accession>A0A7S2EFZ8</accession>
<name>A0A7S2EFZ8_TRICV</name>
<dbReference type="GO" id="GO:0005506">
    <property type="term" value="F:iron ion binding"/>
    <property type="evidence" value="ECO:0007669"/>
    <property type="project" value="InterPro"/>
</dbReference>
<evidence type="ECO:0000256" key="1">
    <source>
        <dbReference type="ARBA" id="ARBA00004370"/>
    </source>
</evidence>
<organism evidence="8">
    <name type="scientific">Trieres chinensis</name>
    <name type="common">Marine centric diatom</name>
    <name type="synonym">Odontella sinensis</name>
    <dbReference type="NCBI Taxonomy" id="1514140"/>
    <lineage>
        <taxon>Eukaryota</taxon>
        <taxon>Sar</taxon>
        <taxon>Stramenopiles</taxon>
        <taxon>Ochrophyta</taxon>
        <taxon>Bacillariophyta</taxon>
        <taxon>Mediophyceae</taxon>
        <taxon>Biddulphiophycidae</taxon>
        <taxon>Eupodiscales</taxon>
        <taxon>Parodontellaceae</taxon>
        <taxon>Trieres</taxon>
    </lineage>
</organism>
<evidence type="ECO:0000256" key="3">
    <source>
        <dbReference type="ARBA" id="ARBA00022989"/>
    </source>
</evidence>
<dbReference type="InterPro" id="IPR006694">
    <property type="entry name" value="Fatty_acid_hydroxylase"/>
</dbReference>
<reference evidence="8" key="1">
    <citation type="submission" date="2021-01" db="EMBL/GenBank/DDBJ databases">
        <authorList>
            <person name="Corre E."/>
            <person name="Pelletier E."/>
            <person name="Niang G."/>
            <person name="Scheremetjew M."/>
            <person name="Finn R."/>
            <person name="Kale V."/>
            <person name="Holt S."/>
            <person name="Cochrane G."/>
            <person name="Meng A."/>
            <person name="Brown T."/>
            <person name="Cohen L."/>
        </authorList>
    </citation>
    <scope>NUCLEOTIDE SEQUENCE</scope>
    <source>
        <strain evidence="8">Grunow 1884</strain>
    </source>
</reference>
<proteinExistence type="predicted"/>
<keyword evidence="4 6" id="KW-0472">Membrane</keyword>
<dbReference type="PANTHER" id="PTHR11863">
    <property type="entry name" value="STEROL DESATURASE"/>
    <property type="match status" value="1"/>
</dbReference>
<feature type="region of interest" description="Disordered" evidence="5">
    <location>
        <begin position="1"/>
        <end position="42"/>
    </location>
</feature>
<dbReference type="AlphaFoldDB" id="A0A7S2EFZ8"/>
<comment type="subcellular location">
    <subcellularLocation>
        <location evidence="1">Membrane</location>
    </subcellularLocation>
</comment>
<keyword evidence="3 6" id="KW-1133">Transmembrane helix</keyword>
<dbReference type="GO" id="GO:0008610">
    <property type="term" value="P:lipid biosynthetic process"/>
    <property type="evidence" value="ECO:0007669"/>
    <property type="project" value="InterPro"/>
</dbReference>
<gene>
    <name evidence="8" type="ORF">OSIN01602_LOCUS7028</name>
</gene>
<feature type="domain" description="Fatty acid hydroxylase" evidence="7">
    <location>
        <begin position="191"/>
        <end position="326"/>
    </location>
</feature>
<evidence type="ECO:0000313" key="8">
    <source>
        <dbReference type="EMBL" id="CAD9333265.1"/>
    </source>
</evidence>
<dbReference type="EMBL" id="HBGO01012639">
    <property type="protein sequence ID" value="CAD9333265.1"/>
    <property type="molecule type" value="Transcribed_RNA"/>
</dbReference>